<protein>
    <submittedName>
        <fullName evidence="8">EGF-like domain-containing protein</fullName>
    </submittedName>
</protein>
<dbReference type="OrthoDB" id="9990982at2759"/>
<feature type="compositionally biased region" description="Low complexity" evidence="3">
    <location>
        <begin position="506"/>
        <end position="518"/>
    </location>
</feature>
<dbReference type="InterPro" id="IPR001881">
    <property type="entry name" value="EGF-like_Ca-bd_dom"/>
</dbReference>
<dbReference type="STRING" id="6216.A0A158QFZ9"/>
<feature type="compositionally biased region" description="Polar residues" evidence="3">
    <location>
        <begin position="537"/>
        <end position="558"/>
    </location>
</feature>
<dbReference type="AlphaFoldDB" id="A0A158QFZ9"/>
<dbReference type="EMBL" id="UYSG01011395">
    <property type="protein sequence ID" value="VDL62202.1"/>
    <property type="molecule type" value="Genomic_DNA"/>
</dbReference>
<accession>A0A158QFZ9</accession>
<feature type="transmembrane region" description="Helical" evidence="4">
    <location>
        <begin position="15"/>
        <end position="43"/>
    </location>
</feature>
<keyword evidence="1" id="KW-1015">Disulfide bond</keyword>
<evidence type="ECO:0000256" key="4">
    <source>
        <dbReference type="SAM" id="Phobius"/>
    </source>
</evidence>
<feature type="region of interest" description="Disordered" evidence="3">
    <location>
        <begin position="464"/>
        <end position="577"/>
    </location>
</feature>
<reference evidence="6 7" key="2">
    <citation type="submission" date="2018-11" db="EMBL/GenBank/DDBJ databases">
        <authorList>
            <consortium name="Pathogen Informatics"/>
        </authorList>
    </citation>
    <scope>NUCLEOTIDE SEQUENCE [LARGE SCALE GENOMIC DNA]</scope>
</reference>
<evidence type="ECO:0000313" key="6">
    <source>
        <dbReference type="EMBL" id="VDL62202.1"/>
    </source>
</evidence>
<dbReference type="GO" id="GO:0005509">
    <property type="term" value="F:calcium ion binding"/>
    <property type="evidence" value="ECO:0007669"/>
    <property type="project" value="InterPro"/>
</dbReference>
<keyword evidence="4" id="KW-0472">Membrane</keyword>
<name>A0A158QFZ9_HYMDI</name>
<reference evidence="8" key="1">
    <citation type="submission" date="2016-04" db="UniProtKB">
        <authorList>
            <consortium name="WormBaseParasite"/>
        </authorList>
    </citation>
    <scope>IDENTIFICATION</scope>
</reference>
<proteinExistence type="predicted"/>
<dbReference type="SUPFAM" id="SSF57196">
    <property type="entry name" value="EGF/Laminin"/>
    <property type="match status" value="1"/>
</dbReference>
<organism evidence="8">
    <name type="scientific">Hymenolepis diminuta</name>
    <name type="common">Rat tapeworm</name>
    <dbReference type="NCBI Taxonomy" id="6216"/>
    <lineage>
        <taxon>Eukaryota</taxon>
        <taxon>Metazoa</taxon>
        <taxon>Spiralia</taxon>
        <taxon>Lophotrochozoa</taxon>
        <taxon>Platyhelminthes</taxon>
        <taxon>Cestoda</taxon>
        <taxon>Eucestoda</taxon>
        <taxon>Cyclophyllidea</taxon>
        <taxon>Hymenolepididae</taxon>
        <taxon>Hymenolepis</taxon>
    </lineage>
</organism>
<keyword evidence="4" id="KW-0812">Transmembrane</keyword>
<dbReference type="InterPro" id="IPR000742">
    <property type="entry name" value="EGF"/>
</dbReference>
<dbReference type="CDD" id="cd00054">
    <property type="entry name" value="EGF_CA"/>
    <property type="match status" value="1"/>
</dbReference>
<sequence length="832" mass="88691">MVQQRLYTDVEEDTVYLQLLLITVASLVLVVFVVSIIFSCWWIKSRQENIEPISCYTDASEKPEYAEDCRIDSNGTLNVDGEIELISLSQNIFNNYGSDTVKSKVAGGEYTTFSALADSKDDADGCIEGRDSGIDGSRQSTEANATLPGTTHTLPRYTIAGNNGTNCGGNAIIGVQPSLVSSTVSSASVNTFGASLPRMSGVERVGLTGCGHCGSGKWEMKSDIKFPLLVIISPGLPVSFCSKYGPTLRAMKPGHSSTTGRTRHLAKEFLDESVLNTANRKLKTPTEQFMRRPPLSNIVSTDATSSVAPQQVILLQPTPSSVAPGGEQAFLLASTGDGIMRPLSPIRVVETIEPTASVLNPCEIHSATTVAPSATLFVKVDSGQNPVGNTEIPHLSPSLHTTTTGVPILTGDFLAEMAACPQHSYLFRQQMNTTFEPSQPITGLPAASPVPLPNVGNLTSIPTGEIAVPTEAPPAPAMRRKSQDLLETVSENSPTSKEHTAEDISKAPSQSTSKSSEPSHQRQTSPGCSETLPRSIGRNSSHSTSMENELNKPGSSATLPAGGSSTGARKSALKGAGGSKVSKQIRFTVLNIVAISCIITVAMANKTPDGGIDNDAGVQSMNVIRFPTTSTDGNTTGMFGTRLPGTPKLKITIWLPSYFVLGETEIKRTVVTHSPGNSTLERKPPKSIQLWLNRTSRTEVHLGPGIHRSAVEIYDAVDARWIQSTRSCRQRYVCDHSCDPGAGHACICQRGFRPAGPEDRTRLTGYGGGSADAMKGQGRICLDVDECEDASIRAECTQRGGVCTNRPGDHQCLCPSGRTCLRELSTSNHLEF</sequence>
<evidence type="ECO:0000256" key="3">
    <source>
        <dbReference type="SAM" id="MobiDB-lite"/>
    </source>
</evidence>
<feature type="compositionally biased region" description="Basic and acidic residues" evidence="3">
    <location>
        <begin position="496"/>
        <end position="505"/>
    </location>
</feature>
<dbReference type="WBParaSite" id="HDID_0000978601-mRNA-1">
    <property type="protein sequence ID" value="HDID_0000978601-mRNA-1"/>
    <property type="gene ID" value="HDID_0000978601"/>
</dbReference>
<keyword evidence="4" id="KW-1133">Transmembrane helix</keyword>
<comment type="caution">
    <text evidence="2">Lacks conserved residue(s) required for the propagation of feature annotation.</text>
</comment>
<dbReference type="Proteomes" id="UP000274504">
    <property type="component" value="Unassembled WGS sequence"/>
</dbReference>
<evidence type="ECO:0000256" key="1">
    <source>
        <dbReference type="ARBA" id="ARBA00023157"/>
    </source>
</evidence>
<evidence type="ECO:0000313" key="8">
    <source>
        <dbReference type="WBParaSite" id="HDID_0000978601-mRNA-1"/>
    </source>
</evidence>
<gene>
    <name evidence="6" type="ORF">HDID_LOCUS9784</name>
</gene>
<dbReference type="SMART" id="SM00179">
    <property type="entry name" value="EGF_CA"/>
    <property type="match status" value="1"/>
</dbReference>
<evidence type="ECO:0000256" key="2">
    <source>
        <dbReference type="PROSITE-ProRule" id="PRU00076"/>
    </source>
</evidence>
<evidence type="ECO:0000313" key="7">
    <source>
        <dbReference type="Proteomes" id="UP000274504"/>
    </source>
</evidence>
<feature type="domain" description="EGF-like" evidence="5">
    <location>
        <begin position="783"/>
        <end position="821"/>
    </location>
</feature>
<evidence type="ECO:0000259" key="5">
    <source>
        <dbReference type="PROSITE" id="PS50026"/>
    </source>
</evidence>
<keyword evidence="2" id="KW-0245">EGF-like domain</keyword>
<dbReference type="PROSITE" id="PS50026">
    <property type="entry name" value="EGF_3"/>
    <property type="match status" value="1"/>
</dbReference>
<dbReference type="Gene3D" id="2.10.25.10">
    <property type="entry name" value="Laminin"/>
    <property type="match status" value="1"/>
</dbReference>